<sequence length="314" mass="36850">MDTGAAIKTTLAFFELFKHPLTSFELYKLLYGGKKNKLSEIIVQARQAEIQEANGFFFLSSGSSDSHLERQDRAISNDRKFVLARRAARLISWVPFTRLVAVCNTLSFEAAEKWSDIDFFIVANPGRVWLVRFLTTVIFTVFGLRRHGRRIADKICLSFFVSEDNLDLKKIALLTDDHGNPDIYLIYWIANLVPLINREKTLEKFWQANDWAFEYLANFDWREKVKNSHEINTARALDLARDFFERCLDGWHGDSLEKFLKKIQLFKILRNKQSRYFANGTAVVVNDKMLKFHEEDRREFFRNKWREICVGLNI</sequence>
<dbReference type="Proteomes" id="UP000034108">
    <property type="component" value="Unassembled WGS sequence"/>
</dbReference>
<evidence type="ECO:0008006" key="3">
    <source>
        <dbReference type="Google" id="ProtNLM"/>
    </source>
</evidence>
<proteinExistence type="predicted"/>
<organism evidence="1 2">
    <name type="scientific">Candidatus Magasanikbacteria bacterium GW2011_GWC2_41_17</name>
    <dbReference type="NCBI Taxonomy" id="1619048"/>
    <lineage>
        <taxon>Bacteria</taxon>
        <taxon>Candidatus Magasanikiibacteriota</taxon>
    </lineage>
</organism>
<evidence type="ECO:0000313" key="1">
    <source>
        <dbReference type="EMBL" id="KKR99369.1"/>
    </source>
</evidence>
<dbReference type="STRING" id="1619048.UU49_C0007G0005"/>
<gene>
    <name evidence="1" type="ORF">UU49_C0007G0005</name>
</gene>
<reference evidence="1 2" key="1">
    <citation type="journal article" date="2015" name="Nature">
        <title>rRNA introns, odd ribosomes, and small enigmatic genomes across a large radiation of phyla.</title>
        <authorList>
            <person name="Brown C.T."/>
            <person name="Hug L.A."/>
            <person name="Thomas B.C."/>
            <person name="Sharon I."/>
            <person name="Castelle C.J."/>
            <person name="Singh A."/>
            <person name="Wilkins M.J."/>
            <person name="Williams K.H."/>
            <person name="Banfield J.F."/>
        </authorList>
    </citation>
    <scope>NUCLEOTIDE SEQUENCE [LARGE SCALE GENOMIC DNA]</scope>
</reference>
<accession>A0A0G0VEQ5</accession>
<dbReference type="EMBL" id="LCAV01000007">
    <property type="protein sequence ID" value="KKR99369.1"/>
    <property type="molecule type" value="Genomic_DNA"/>
</dbReference>
<protein>
    <recommendedName>
        <fullName evidence="3">Nucleotidyltransferase family protein</fullName>
    </recommendedName>
</protein>
<comment type="caution">
    <text evidence="1">The sequence shown here is derived from an EMBL/GenBank/DDBJ whole genome shotgun (WGS) entry which is preliminary data.</text>
</comment>
<name>A0A0G0VEQ5_9BACT</name>
<evidence type="ECO:0000313" key="2">
    <source>
        <dbReference type="Proteomes" id="UP000034108"/>
    </source>
</evidence>
<dbReference type="AlphaFoldDB" id="A0A0G0VEQ5"/>